<evidence type="ECO:0000313" key="1">
    <source>
        <dbReference type="EMBL" id="MPM96274.1"/>
    </source>
</evidence>
<dbReference type="EMBL" id="VSSQ01042663">
    <property type="protein sequence ID" value="MPM96274.1"/>
    <property type="molecule type" value="Genomic_DNA"/>
</dbReference>
<protein>
    <submittedName>
        <fullName evidence="1">Uncharacterized protein</fullName>
    </submittedName>
</protein>
<sequence length="254" mass="27269">MRQHRNQQLDRAVPGGAQDGAQLCLEHPRLGQRQANGATAEGRVGLHAVAGAGIRVQVLVGTEVEGADGDRPAAHALDHLLVGLVLLLFVGYVAAVEEEEFGTEQADALGAAIKGNRHVARQFDVGEQLYVNAVDRLRFGGLQMLELRFLELDLFLAQLVLVEDALVRIDDDDTAQAVDDQQLAVADQAAGVFQAEYGRNRHRAGKDGGMRGGPANIGDEGGEAVFLEGDRIGRRQVVGDDDQRLFLGLLGRLQ</sequence>
<proteinExistence type="predicted"/>
<reference evidence="1" key="1">
    <citation type="submission" date="2019-08" db="EMBL/GenBank/DDBJ databases">
        <authorList>
            <person name="Kucharzyk K."/>
            <person name="Murdoch R.W."/>
            <person name="Higgins S."/>
            <person name="Loffler F."/>
        </authorList>
    </citation>
    <scope>NUCLEOTIDE SEQUENCE</scope>
</reference>
<comment type="caution">
    <text evidence="1">The sequence shown here is derived from an EMBL/GenBank/DDBJ whole genome shotgun (WGS) entry which is preliminary data.</text>
</comment>
<dbReference type="AlphaFoldDB" id="A0A645E3A2"/>
<name>A0A645E3A2_9ZZZZ</name>
<organism evidence="1">
    <name type="scientific">bioreactor metagenome</name>
    <dbReference type="NCBI Taxonomy" id="1076179"/>
    <lineage>
        <taxon>unclassified sequences</taxon>
        <taxon>metagenomes</taxon>
        <taxon>ecological metagenomes</taxon>
    </lineage>
</organism>
<accession>A0A645E3A2</accession>
<gene>
    <name evidence="1" type="ORF">SDC9_143432</name>
</gene>